<dbReference type="GO" id="GO:1902936">
    <property type="term" value="F:phosphatidylinositol bisphosphate binding"/>
    <property type="evidence" value="ECO:0007669"/>
    <property type="project" value="TreeGrafter"/>
</dbReference>
<protein>
    <recommendedName>
        <fullName evidence="1">CRAL-TRIO domain-containing protein</fullName>
    </recommendedName>
</protein>
<reference evidence="2" key="1">
    <citation type="submission" date="2022-01" db="EMBL/GenBank/DDBJ databases">
        <authorList>
            <person name="King R."/>
        </authorList>
    </citation>
    <scope>NUCLEOTIDE SEQUENCE</scope>
</reference>
<dbReference type="InterPro" id="IPR036273">
    <property type="entry name" value="CRAL/TRIO_N_dom_sf"/>
</dbReference>
<dbReference type="InterPro" id="IPR001251">
    <property type="entry name" value="CRAL-TRIO_dom"/>
</dbReference>
<dbReference type="EMBL" id="OU895880">
    <property type="protein sequence ID" value="CAG9810535.1"/>
    <property type="molecule type" value="Genomic_DNA"/>
</dbReference>
<name>A0A9N9S7M0_9DIPT</name>
<evidence type="ECO:0000313" key="2">
    <source>
        <dbReference type="EMBL" id="CAG9810535.1"/>
    </source>
</evidence>
<sequence>MEKLSDFYIEKAKNDLNETESRKEQSIKQFYEWLSKHPFITKCEIDPSQIVQFLRARKYQMSKVYESFNKIIKIHQNFSYILNYSNLYELNEIYEKGPFLIMKNYDKNGRRICIFRHKLLENLNVTFHNILKLNQMISAFLLAESEVQICGIVTIHDVRDISMKYMKIMDVNILGKVASISEFGALRLKQIIILGLPAIANSLFEIVKTFLNDKIKNRIDICKNVEDLTKVLDVKDLTVEYGGTDNSNDCIKYHKKAFDIATIKLINFLNNLEVDEEKMRNYENKTNFEDFTSLRKLEID</sequence>
<gene>
    <name evidence="2" type="ORF">CHIRRI_LOCUS13348</name>
</gene>
<feature type="domain" description="CRAL-TRIO" evidence="1">
    <location>
        <begin position="87"/>
        <end position="249"/>
    </location>
</feature>
<dbReference type="CDD" id="cd00170">
    <property type="entry name" value="SEC14"/>
    <property type="match status" value="1"/>
</dbReference>
<dbReference type="InterPro" id="IPR036865">
    <property type="entry name" value="CRAL-TRIO_dom_sf"/>
</dbReference>
<dbReference type="SUPFAM" id="SSF46938">
    <property type="entry name" value="CRAL/TRIO N-terminal domain"/>
    <property type="match status" value="1"/>
</dbReference>
<dbReference type="PRINTS" id="PR00180">
    <property type="entry name" value="CRETINALDHBP"/>
</dbReference>
<organism evidence="2 3">
    <name type="scientific">Chironomus riparius</name>
    <dbReference type="NCBI Taxonomy" id="315576"/>
    <lineage>
        <taxon>Eukaryota</taxon>
        <taxon>Metazoa</taxon>
        <taxon>Ecdysozoa</taxon>
        <taxon>Arthropoda</taxon>
        <taxon>Hexapoda</taxon>
        <taxon>Insecta</taxon>
        <taxon>Pterygota</taxon>
        <taxon>Neoptera</taxon>
        <taxon>Endopterygota</taxon>
        <taxon>Diptera</taxon>
        <taxon>Nematocera</taxon>
        <taxon>Chironomoidea</taxon>
        <taxon>Chironomidae</taxon>
        <taxon>Chironominae</taxon>
        <taxon>Chironomus</taxon>
    </lineage>
</organism>
<dbReference type="AlphaFoldDB" id="A0A9N9S7M0"/>
<dbReference type="PANTHER" id="PTHR10174:SF208">
    <property type="entry name" value="CRAL-TRIO DOMAIN-CONTAINING PROTEIN DDB_G0278031"/>
    <property type="match status" value="1"/>
</dbReference>
<dbReference type="Pfam" id="PF00650">
    <property type="entry name" value="CRAL_TRIO"/>
    <property type="match status" value="1"/>
</dbReference>
<dbReference type="PROSITE" id="PS50191">
    <property type="entry name" value="CRAL_TRIO"/>
    <property type="match status" value="1"/>
</dbReference>
<dbReference type="SMART" id="SM00516">
    <property type="entry name" value="SEC14"/>
    <property type="match status" value="1"/>
</dbReference>
<dbReference type="OrthoDB" id="7837562at2759"/>
<dbReference type="GO" id="GO:0016020">
    <property type="term" value="C:membrane"/>
    <property type="evidence" value="ECO:0007669"/>
    <property type="project" value="TreeGrafter"/>
</dbReference>
<keyword evidence="3" id="KW-1185">Reference proteome</keyword>
<dbReference type="Gene3D" id="3.40.525.10">
    <property type="entry name" value="CRAL-TRIO lipid binding domain"/>
    <property type="match status" value="1"/>
</dbReference>
<dbReference type="Proteomes" id="UP001153620">
    <property type="component" value="Chromosome 4"/>
</dbReference>
<proteinExistence type="predicted"/>
<dbReference type="SUPFAM" id="SSF52087">
    <property type="entry name" value="CRAL/TRIO domain"/>
    <property type="match status" value="1"/>
</dbReference>
<reference evidence="2" key="2">
    <citation type="submission" date="2022-10" db="EMBL/GenBank/DDBJ databases">
        <authorList>
            <consortium name="ENA_rothamsted_submissions"/>
            <consortium name="culmorum"/>
            <person name="King R."/>
        </authorList>
    </citation>
    <scope>NUCLEOTIDE SEQUENCE</scope>
</reference>
<dbReference type="PANTHER" id="PTHR10174">
    <property type="entry name" value="ALPHA-TOCOPHEROL TRANSFER PROTEIN-RELATED"/>
    <property type="match status" value="1"/>
</dbReference>
<accession>A0A9N9S7M0</accession>
<evidence type="ECO:0000259" key="1">
    <source>
        <dbReference type="PROSITE" id="PS50191"/>
    </source>
</evidence>
<evidence type="ECO:0000313" key="3">
    <source>
        <dbReference type="Proteomes" id="UP001153620"/>
    </source>
</evidence>
<dbReference type="Gene3D" id="1.10.8.20">
    <property type="entry name" value="N-terminal domain of phosphatidylinositol transfer protein sec14p"/>
    <property type="match status" value="1"/>
</dbReference>